<dbReference type="PANTHER" id="PTHR13847">
    <property type="entry name" value="SARCOSINE DEHYDROGENASE-RELATED"/>
    <property type="match status" value="1"/>
</dbReference>
<dbReference type="GO" id="GO:0016491">
    <property type="term" value="F:oxidoreductase activity"/>
    <property type="evidence" value="ECO:0007669"/>
    <property type="project" value="UniProtKB-KW"/>
</dbReference>
<dbReference type="SUPFAM" id="SSF51905">
    <property type="entry name" value="FAD/NAD(P)-binding domain"/>
    <property type="match status" value="1"/>
</dbReference>
<dbReference type="STRING" id="665467.SAMN02982931_02604"/>
<dbReference type="AlphaFoldDB" id="A0A1G6CQI2"/>
<organism evidence="3 4">
    <name type="scientific">Bauldia litoralis</name>
    <dbReference type="NCBI Taxonomy" id="665467"/>
    <lineage>
        <taxon>Bacteria</taxon>
        <taxon>Pseudomonadati</taxon>
        <taxon>Pseudomonadota</taxon>
        <taxon>Alphaproteobacteria</taxon>
        <taxon>Hyphomicrobiales</taxon>
        <taxon>Kaistiaceae</taxon>
        <taxon>Bauldia</taxon>
    </lineage>
</organism>
<keyword evidence="1" id="KW-0560">Oxidoreductase</keyword>
<sequence length="425" mass="45801">MRLPDAPSLYAASADPVPVYPTLAEPVSADVAIIGGGYTGLSAALHLAERGVDAVVVEANSVGWGASGRNGGQMHSGQRRDQDWLAAQFSPDDARRLWRLGEEAKALTLGLIARHRIDCDWRLGLIEAVHKPRLVAEERAYVETLRRDYGYEAVEWLDREAVSAAIGTDRYFGGRLDNGAGHLDPLKFARGLARAAAKAGARIFEGTRATRVAKSGRWMVETDKGRVTADTVILAGNGYIEGIDDETDARVMPIDNYILATAPIGAGRPGGLIPGGAAVSDTRFVVYYFRPTADGRLIFGGGESYARSERTDIAAFVTRHLLTIYPQLKGTRVDYAWGGRLAITMRRLPFVRRLRPGVYVAAGYSGQGVALAPFAGKLIADAIAGDASRFDAFAALPCPPFPGGRLLRYPALVAGMSWYALRDRL</sequence>
<name>A0A1G6CQI2_9HYPH</name>
<dbReference type="Proteomes" id="UP000199071">
    <property type="component" value="Unassembled WGS sequence"/>
</dbReference>
<dbReference type="EMBL" id="FMXQ01000005">
    <property type="protein sequence ID" value="SDB35068.1"/>
    <property type="molecule type" value="Genomic_DNA"/>
</dbReference>
<reference evidence="3 4" key="1">
    <citation type="submission" date="2016-10" db="EMBL/GenBank/DDBJ databases">
        <authorList>
            <person name="de Groot N.N."/>
        </authorList>
    </citation>
    <scope>NUCLEOTIDE SEQUENCE [LARGE SCALE GENOMIC DNA]</scope>
    <source>
        <strain evidence="3 4">ATCC 35022</strain>
    </source>
</reference>
<gene>
    <name evidence="3" type="ORF">SAMN02982931_02604</name>
</gene>
<protein>
    <submittedName>
        <fullName evidence="3">Gamma-glutamylputrescine oxidase</fullName>
    </submittedName>
</protein>
<keyword evidence="4" id="KW-1185">Reference proteome</keyword>
<dbReference type="Gene3D" id="3.50.50.60">
    <property type="entry name" value="FAD/NAD(P)-binding domain"/>
    <property type="match status" value="1"/>
</dbReference>
<dbReference type="GO" id="GO:0005737">
    <property type="term" value="C:cytoplasm"/>
    <property type="evidence" value="ECO:0007669"/>
    <property type="project" value="TreeGrafter"/>
</dbReference>
<dbReference type="OrthoDB" id="9806601at2"/>
<dbReference type="RefSeq" id="WP_090876879.1">
    <property type="nucleotide sequence ID" value="NZ_FMXQ01000005.1"/>
</dbReference>
<feature type="domain" description="FAD dependent oxidoreductase" evidence="2">
    <location>
        <begin position="30"/>
        <end position="381"/>
    </location>
</feature>
<dbReference type="PANTHER" id="PTHR13847:SF281">
    <property type="entry name" value="FAD DEPENDENT OXIDOREDUCTASE DOMAIN-CONTAINING PROTEIN"/>
    <property type="match status" value="1"/>
</dbReference>
<dbReference type="InterPro" id="IPR036188">
    <property type="entry name" value="FAD/NAD-bd_sf"/>
</dbReference>
<dbReference type="InterPro" id="IPR006076">
    <property type="entry name" value="FAD-dep_OxRdtase"/>
</dbReference>
<evidence type="ECO:0000259" key="2">
    <source>
        <dbReference type="Pfam" id="PF01266"/>
    </source>
</evidence>
<accession>A0A1G6CQI2</accession>
<evidence type="ECO:0000313" key="4">
    <source>
        <dbReference type="Proteomes" id="UP000199071"/>
    </source>
</evidence>
<evidence type="ECO:0000313" key="3">
    <source>
        <dbReference type="EMBL" id="SDB35068.1"/>
    </source>
</evidence>
<proteinExistence type="predicted"/>
<dbReference type="Pfam" id="PF01266">
    <property type="entry name" value="DAO"/>
    <property type="match status" value="1"/>
</dbReference>
<evidence type="ECO:0000256" key="1">
    <source>
        <dbReference type="ARBA" id="ARBA00023002"/>
    </source>
</evidence>
<dbReference type="Gene3D" id="3.30.9.10">
    <property type="entry name" value="D-Amino Acid Oxidase, subunit A, domain 2"/>
    <property type="match status" value="1"/>
</dbReference>